<dbReference type="AlphaFoldDB" id="A0A7W9UH54"/>
<dbReference type="PANTHER" id="PTHR46082">
    <property type="entry name" value="ATP/GTP-BINDING PROTEIN-RELATED"/>
    <property type="match status" value="1"/>
</dbReference>
<dbReference type="Pfam" id="PF13424">
    <property type="entry name" value="TPR_12"/>
    <property type="match status" value="3"/>
</dbReference>
<protein>
    <submittedName>
        <fullName evidence="1">Tetratricopeptide (TPR) repeat protein</fullName>
    </submittedName>
</protein>
<dbReference type="SUPFAM" id="SSF52540">
    <property type="entry name" value="P-loop containing nucleoside triphosphate hydrolases"/>
    <property type="match status" value="1"/>
</dbReference>
<evidence type="ECO:0000313" key="1">
    <source>
        <dbReference type="EMBL" id="MBB5912994.1"/>
    </source>
</evidence>
<accession>A0A7W9UH54</accession>
<gene>
    <name evidence="1" type="ORF">BJY24_001861</name>
</gene>
<sequence>MATSAALVVAVPAVLTTAKVQAPIVLAGSAAAAAICAIFAGYWRDDLVEMLKRDRTEDLAIRNGCLRTGKGIPLVRHVTDPTLLGVHRARRMVTSEGRPDNQPPYVPRDIDTHLRELLTRPAFILIVGDSTAGKTRTAFEAVAAALPDHLLFAVQDRKVLEHTVSRMADRSRSVLFLDDLEKFLGDGGLTYSMIGRLLNDARKGRFIVATIRSVELANYEDTDPGARAAGRDVLATIASATRVPLARIFSDAERSRARARAQTDVRLADAVQHADSFGIAEYLAAGPELMEKWQSAREGGEHIRGAALVTAAIECRRAGLVQPLPRSLLEELSQTLMPTRGGIRVAGESLENAWKWTTTTHATTALLRSTNSSEDATVNVFDYVVDEMARTADKPVSDAVLTACLVDADSAEIMRVGATARLQARYGIALEAFYAARQASAAEFGADSEPALAAWGHHAAMLRAVGRFAEAETEHRAVLAARLRTLGPDSSATLASRNNLALLLHDLGRLEEAEAEHRTVHEVRARMLGADHPATLTNRNNLALVLHDLGRYTEAEAEHCSVLRAYDRVLRAAAADRADETTNVAAVLASLGRLEDAETEHRAVLDTSTRVFGPDHPDALTSNGSPTLVLHAPERLGEALELHQSVFDGYRDVLGADHPTTVTALSNLAVVLHAIGKVLQAEAAHRATVETFGRVLGSDHPSTLTCLSNHAVVLQALGRIREAEQEHRQVLTGFERTFGPDHPSTLTSRNYLASMLFSLSRYEEAESEQEQVLTGFTNTFGADHPSTLTTRGNLGVIRSALDRHDEALAEHQVVVAGFTRLRGAEHPATLTARSNAAVALHMVGRAEDAAAESRAVLEGFERLLGQEHPTTVRARKIVETLEAQA</sequence>
<proteinExistence type="predicted"/>
<dbReference type="RefSeq" id="WP_169336470.1">
    <property type="nucleotide sequence ID" value="NZ_JACHIT010000001.1"/>
</dbReference>
<dbReference type="EMBL" id="JACHIT010000001">
    <property type="protein sequence ID" value="MBB5912994.1"/>
    <property type="molecule type" value="Genomic_DNA"/>
</dbReference>
<dbReference type="Gene3D" id="1.25.40.10">
    <property type="entry name" value="Tetratricopeptide repeat domain"/>
    <property type="match status" value="3"/>
</dbReference>
<evidence type="ECO:0000313" key="2">
    <source>
        <dbReference type="Proteomes" id="UP000540412"/>
    </source>
</evidence>
<dbReference type="PANTHER" id="PTHR46082:SF6">
    <property type="entry name" value="AAA+ ATPASE DOMAIN-CONTAINING PROTEIN-RELATED"/>
    <property type="match status" value="1"/>
</dbReference>
<dbReference type="InterPro" id="IPR011990">
    <property type="entry name" value="TPR-like_helical_dom_sf"/>
</dbReference>
<dbReference type="InterPro" id="IPR027417">
    <property type="entry name" value="P-loop_NTPase"/>
</dbReference>
<dbReference type="InterPro" id="IPR053137">
    <property type="entry name" value="NLR-like"/>
</dbReference>
<reference evidence="1 2" key="1">
    <citation type="submission" date="2020-08" db="EMBL/GenBank/DDBJ databases">
        <title>Sequencing the genomes of 1000 actinobacteria strains.</title>
        <authorList>
            <person name="Klenk H.-P."/>
        </authorList>
    </citation>
    <scope>NUCLEOTIDE SEQUENCE [LARGE SCALE GENOMIC DNA]</scope>
    <source>
        <strain evidence="1 2">DSM 43582</strain>
    </source>
</reference>
<name>A0A7W9UH54_9NOCA</name>
<dbReference type="SUPFAM" id="SSF48452">
    <property type="entry name" value="TPR-like"/>
    <property type="match status" value="4"/>
</dbReference>
<dbReference type="Proteomes" id="UP000540412">
    <property type="component" value="Unassembled WGS sequence"/>
</dbReference>
<dbReference type="Pfam" id="PF13374">
    <property type="entry name" value="TPR_10"/>
    <property type="match status" value="4"/>
</dbReference>
<comment type="caution">
    <text evidence="1">The sequence shown here is derived from an EMBL/GenBank/DDBJ whole genome shotgun (WGS) entry which is preliminary data.</text>
</comment>
<organism evidence="1 2">
    <name type="scientific">Nocardia transvalensis</name>
    <dbReference type="NCBI Taxonomy" id="37333"/>
    <lineage>
        <taxon>Bacteria</taxon>
        <taxon>Bacillati</taxon>
        <taxon>Actinomycetota</taxon>
        <taxon>Actinomycetes</taxon>
        <taxon>Mycobacteriales</taxon>
        <taxon>Nocardiaceae</taxon>
        <taxon>Nocardia</taxon>
    </lineage>
</organism>
<keyword evidence="2" id="KW-1185">Reference proteome</keyword>